<gene>
    <name evidence="2" type="ORF">AQUCO_01400110v1</name>
</gene>
<dbReference type="InterPro" id="IPR050796">
    <property type="entry name" value="SCF_F-box_component"/>
</dbReference>
<evidence type="ECO:0000259" key="1">
    <source>
        <dbReference type="PROSITE" id="PS50181"/>
    </source>
</evidence>
<dbReference type="Pfam" id="PF00646">
    <property type="entry name" value="F-box"/>
    <property type="match status" value="1"/>
</dbReference>
<dbReference type="SMART" id="SM00256">
    <property type="entry name" value="FBOX"/>
    <property type="match status" value="1"/>
</dbReference>
<dbReference type="InterPro" id="IPR001810">
    <property type="entry name" value="F-box_dom"/>
</dbReference>
<proteinExistence type="predicted"/>
<dbReference type="InParanoid" id="A0A2G5DUN0"/>
<dbReference type="CDD" id="cd22157">
    <property type="entry name" value="F-box_AtFBW1-like"/>
    <property type="match status" value="1"/>
</dbReference>
<sequence>MDGGGCCFPEEIIFEILSRVPAKDLIRFKAVCKPWCFLISDPKFAKSQLHWASRSRAQLEVLFRPVNDYKDSDSRRNTLILYNPVTRQCQNIPRALTQFCSYRFLTALVHDDFIDRYKIFCILSTPKYSAYGTCFIFTVGNDTLDDGWKMFEFESTTKPVSDFNVISPLLFFNNALYWVTLGDEDYVDYEGKKFDTEEYTESLSHYLFSINVAKDTFRKAKIPSSPDVIRTHRRTVASLSKVKGSFCLIVVFDDLMDLRVLEDEANGLWTASYKISLESISIDRFFPTWVDLKNKALKEIGSLSIDYMVYDPYRFHFDSLVTW</sequence>
<dbReference type="PROSITE" id="PS50181">
    <property type="entry name" value="FBOX"/>
    <property type="match status" value="1"/>
</dbReference>
<keyword evidence="3" id="KW-1185">Reference proteome</keyword>
<organism evidence="2 3">
    <name type="scientific">Aquilegia coerulea</name>
    <name type="common">Rocky mountain columbine</name>
    <dbReference type="NCBI Taxonomy" id="218851"/>
    <lineage>
        <taxon>Eukaryota</taxon>
        <taxon>Viridiplantae</taxon>
        <taxon>Streptophyta</taxon>
        <taxon>Embryophyta</taxon>
        <taxon>Tracheophyta</taxon>
        <taxon>Spermatophyta</taxon>
        <taxon>Magnoliopsida</taxon>
        <taxon>Ranunculales</taxon>
        <taxon>Ranunculaceae</taxon>
        <taxon>Thalictroideae</taxon>
        <taxon>Aquilegia</taxon>
    </lineage>
</organism>
<dbReference type="PANTHER" id="PTHR31672">
    <property type="entry name" value="BNACNNG10540D PROTEIN"/>
    <property type="match status" value="1"/>
</dbReference>
<dbReference type="Proteomes" id="UP000230069">
    <property type="component" value="Unassembled WGS sequence"/>
</dbReference>
<dbReference type="InterPro" id="IPR017451">
    <property type="entry name" value="F-box-assoc_interact_dom"/>
</dbReference>
<dbReference type="PANTHER" id="PTHR31672:SF13">
    <property type="entry name" value="F-BOX PROTEIN CPR30-LIKE"/>
    <property type="match status" value="1"/>
</dbReference>
<dbReference type="InterPro" id="IPR036047">
    <property type="entry name" value="F-box-like_dom_sf"/>
</dbReference>
<dbReference type="AlphaFoldDB" id="A0A2G5DUN0"/>
<feature type="domain" description="F-box" evidence="1">
    <location>
        <begin position="8"/>
        <end position="54"/>
    </location>
</feature>
<evidence type="ECO:0000313" key="3">
    <source>
        <dbReference type="Proteomes" id="UP000230069"/>
    </source>
</evidence>
<name>A0A2G5DUN0_AQUCA</name>
<dbReference type="NCBIfam" id="TIGR01640">
    <property type="entry name" value="F_box_assoc_1"/>
    <property type="match status" value="1"/>
</dbReference>
<dbReference type="OrthoDB" id="692284at2759"/>
<evidence type="ECO:0000313" key="2">
    <source>
        <dbReference type="EMBL" id="PIA47195.1"/>
    </source>
</evidence>
<protein>
    <recommendedName>
        <fullName evidence="1">F-box domain-containing protein</fullName>
    </recommendedName>
</protein>
<dbReference type="Gene3D" id="1.20.1280.50">
    <property type="match status" value="1"/>
</dbReference>
<dbReference type="InterPro" id="IPR013187">
    <property type="entry name" value="F-box-assoc_dom_typ3"/>
</dbReference>
<dbReference type="Pfam" id="PF08268">
    <property type="entry name" value="FBA_3"/>
    <property type="match status" value="1"/>
</dbReference>
<dbReference type="SUPFAM" id="SSF81383">
    <property type="entry name" value="F-box domain"/>
    <property type="match status" value="1"/>
</dbReference>
<accession>A0A2G5DUN0</accession>
<reference evidence="2 3" key="1">
    <citation type="submission" date="2017-09" db="EMBL/GenBank/DDBJ databases">
        <title>WGS assembly of Aquilegia coerulea Goldsmith.</title>
        <authorList>
            <person name="Hodges S."/>
            <person name="Kramer E."/>
            <person name="Nordborg M."/>
            <person name="Tomkins J."/>
            <person name="Borevitz J."/>
            <person name="Derieg N."/>
            <person name="Yan J."/>
            <person name="Mihaltcheva S."/>
            <person name="Hayes R.D."/>
            <person name="Rokhsar D."/>
        </authorList>
    </citation>
    <scope>NUCLEOTIDE SEQUENCE [LARGE SCALE GENOMIC DNA]</scope>
    <source>
        <strain evidence="3">cv. Goldsmith</strain>
    </source>
</reference>
<dbReference type="EMBL" id="KZ305031">
    <property type="protein sequence ID" value="PIA47195.1"/>
    <property type="molecule type" value="Genomic_DNA"/>
</dbReference>